<dbReference type="Proteomes" id="UP000186922">
    <property type="component" value="Unassembled WGS sequence"/>
</dbReference>
<evidence type="ECO:0000313" key="2">
    <source>
        <dbReference type="Proteomes" id="UP000186922"/>
    </source>
</evidence>
<comment type="caution">
    <text evidence="1">The sequence shown here is derived from an EMBL/GenBank/DDBJ whole genome shotgun (WGS) entry which is preliminary data.</text>
</comment>
<organism evidence="1 2">
    <name type="scientific">Ramazzottius varieornatus</name>
    <name type="common">Water bear</name>
    <name type="synonym">Tardigrade</name>
    <dbReference type="NCBI Taxonomy" id="947166"/>
    <lineage>
        <taxon>Eukaryota</taxon>
        <taxon>Metazoa</taxon>
        <taxon>Ecdysozoa</taxon>
        <taxon>Tardigrada</taxon>
        <taxon>Eutardigrada</taxon>
        <taxon>Parachela</taxon>
        <taxon>Hypsibioidea</taxon>
        <taxon>Ramazzottiidae</taxon>
        <taxon>Ramazzottius</taxon>
    </lineage>
</organism>
<sequence>MFGLYGFLKQPSGPVPPECIELHNTTAPWNFSVPGEGKVVLHELYPQVLIEEQAMLTLQRQSSMYKWFIFIQLLGGERGLFRLSSIWVNDKSGQMMEVLGKNAIFALDQHVVDVVKAGILALAKSVPGRNVSTKNFLSTRFSSWRGANAEAIRAEGALPKKGLKRSLTNDSK</sequence>
<gene>
    <name evidence="1" type="primary">RvY_18391-1</name>
    <name evidence="1" type="synonym">RvY_18391.1</name>
    <name evidence="1" type="ORF">RvY_18391</name>
</gene>
<keyword evidence="2" id="KW-1185">Reference proteome</keyword>
<protein>
    <submittedName>
        <fullName evidence="1">Uncharacterized protein</fullName>
    </submittedName>
</protein>
<proteinExistence type="predicted"/>
<evidence type="ECO:0000313" key="1">
    <source>
        <dbReference type="EMBL" id="GAV08740.1"/>
    </source>
</evidence>
<dbReference type="EMBL" id="BDGG01000018">
    <property type="protein sequence ID" value="GAV08740.1"/>
    <property type="molecule type" value="Genomic_DNA"/>
</dbReference>
<accession>A0A1D1W5L5</accession>
<name>A0A1D1W5L5_RAMVA</name>
<dbReference type="AlphaFoldDB" id="A0A1D1W5L5"/>
<reference evidence="1 2" key="1">
    <citation type="journal article" date="2016" name="Nat. Commun.">
        <title>Extremotolerant tardigrade genome and improved radiotolerance of human cultured cells by tardigrade-unique protein.</title>
        <authorList>
            <person name="Hashimoto T."/>
            <person name="Horikawa D.D."/>
            <person name="Saito Y."/>
            <person name="Kuwahara H."/>
            <person name="Kozuka-Hata H."/>
            <person name="Shin-I T."/>
            <person name="Minakuchi Y."/>
            <person name="Ohishi K."/>
            <person name="Motoyama A."/>
            <person name="Aizu T."/>
            <person name="Enomoto A."/>
            <person name="Kondo K."/>
            <person name="Tanaka S."/>
            <person name="Hara Y."/>
            <person name="Koshikawa S."/>
            <person name="Sagara H."/>
            <person name="Miura T."/>
            <person name="Yokobori S."/>
            <person name="Miyagawa K."/>
            <person name="Suzuki Y."/>
            <person name="Kubo T."/>
            <person name="Oyama M."/>
            <person name="Kohara Y."/>
            <person name="Fujiyama A."/>
            <person name="Arakawa K."/>
            <person name="Katayama T."/>
            <person name="Toyoda A."/>
            <person name="Kunieda T."/>
        </authorList>
    </citation>
    <scope>NUCLEOTIDE SEQUENCE [LARGE SCALE GENOMIC DNA]</scope>
    <source>
        <strain evidence="1 2">YOKOZUNA-1</strain>
    </source>
</reference>